<reference evidence="2" key="1">
    <citation type="journal article" date="2022" name="Mol. Ecol. Resour.">
        <title>The genomes of chicory, endive, great burdock and yacon provide insights into Asteraceae palaeo-polyploidization history and plant inulin production.</title>
        <authorList>
            <person name="Fan W."/>
            <person name="Wang S."/>
            <person name="Wang H."/>
            <person name="Wang A."/>
            <person name="Jiang F."/>
            <person name="Liu H."/>
            <person name="Zhao H."/>
            <person name="Xu D."/>
            <person name="Zhang Y."/>
        </authorList>
    </citation>
    <scope>NUCLEOTIDE SEQUENCE [LARGE SCALE GENOMIC DNA]</scope>
    <source>
        <strain evidence="2">cv. Niubang</strain>
    </source>
</reference>
<protein>
    <submittedName>
        <fullName evidence="1">Uncharacterized protein</fullName>
    </submittedName>
</protein>
<dbReference type="Proteomes" id="UP001055879">
    <property type="component" value="Linkage Group LG01"/>
</dbReference>
<name>A0ACB9FL06_ARCLA</name>
<reference evidence="1 2" key="2">
    <citation type="journal article" date="2022" name="Mol. Ecol. Resour.">
        <title>The genomes of chicory, endive, great burdock and yacon provide insights into Asteraceae paleo-polyploidization history and plant inulin production.</title>
        <authorList>
            <person name="Fan W."/>
            <person name="Wang S."/>
            <person name="Wang H."/>
            <person name="Wang A."/>
            <person name="Jiang F."/>
            <person name="Liu H."/>
            <person name="Zhao H."/>
            <person name="Xu D."/>
            <person name="Zhang Y."/>
        </authorList>
    </citation>
    <scope>NUCLEOTIDE SEQUENCE [LARGE SCALE GENOMIC DNA]</scope>
    <source>
        <strain evidence="2">cv. Niubang</strain>
    </source>
</reference>
<evidence type="ECO:0000313" key="2">
    <source>
        <dbReference type="Proteomes" id="UP001055879"/>
    </source>
</evidence>
<organism evidence="1 2">
    <name type="scientific">Arctium lappa</name>
    <name type="common">Greater burdock</name>
    <name type="synonym">Lappa major</name>
    <dbReference type="NCBI Taxonomy" id="4217"/>
    <lineage>
        <taxon>Eukaryota</taxon>
        <taxon>Viridiplantae</taxon>
        <taxon>Streptophyta</taxon>
        <taxon>Embryophyta</taxon>
        <taxon>Tracheophyta</taxon>
        <taxon>Spermatophyta</taxon>
        <taxon>Magnoliopsida</taxon>
        <taxon>eudicotyledons</taxon>
        <taxon>Gunneridae</taxon>
        <taxon>Pentapetalae</taxon>
        <taxon>asterids</taxon>
        <taxon>campanulids</taxon>
        <taxon>Asterales</taxon>
        <taxon>Asteraceae</taxon>
        <taxon>Carduoideae</taxon>
        <taxon>Cardueae</taxon>
        <taxon>Arctiinae</taxon>
        <taxon>Arctium</taxon>
    </lineage>
</organism>
<sequence>MVKGGRRRRRSFGGSSQADLSDFFACNGVKVVYADMPPYMQIHVVDVTRKTYDSLEKFTAKTLALTLKKSPRLWDGLGVLFIKFFCFVCCRFVILTVMQSFL</sequence>
<dbReference type="EMBL" id="CM042047">
    <property type="protein sequence ID" value="KAI3771825.1"/>
    <property type="molecule type" value="Genomic_DNA"/>
</dbReference>
<evidence type="ECO:0000313" key="1">
    <source>
        <dbReference type="EMBL" id="KAI3771825.1"/>
    </source>
</evidence>
<accession>A0ACB9FL06</accession>
<keyword evidence="2" id="KW-1185">Reference proteome</keyword>
<gene>
    <name evidence="1" type="ORF">L6452_02994</name>
</gene>
<proteinExistence type="predicted"/>
<comment type="caution">
    <text evidence="1">The sequence shown here is derived from an EMBL/GenBank/DDBJ whole genome shotgun (WGS) entry which is preliminary data.</text>
</comment>